<dbReference type="GO" id="GO:0004803">
    <property type="term" value="F:transposase activity"/>
    <property type="evidence" value="ECO:0007669"/>
    <property type="project" value="TreeGrafter"/>
</dbReference>
<evidence type="ECO:0000313" key="3">
    <source>
        <dbReference type="Proteomes" id="UP000002705"/>
    </source>
</evidence>
<keyword evidence="3" id="KW-1185">Reference proteome</keyword>
<dbReference type="InterPro" id="IPR051917">
    <property type="entry name" value="Transposase-Integrase"/>
</dbReference>
<dbReference type="PATRIC" id="fig|482957.22.peg.7943"/>
<dbReference type="GO" id="GO:0005829">
    <property type="term" value="C:cytosol"/>
    <property type="evidence" value="ECO:0007669"/>
    <property type="project" value="TreeGrafter"/>
</dbReference>
<dbReference type="GO" id="GO:0032196">
    <property type="term" value="P:transposition"/>
    <property type="evidence" value="ECO:0007669"/>
    <property type="project" value="TreeGrafter"/>
</dbReference>
<sequence length="71" mass="7987">MCPSVRPRPGRASNENTNGLLRQYFPKGADLSAYSQAKLNAVARRLNERPRKTLNFDTPAERFHQFVAPTG</sequence>
<dbReference type="Proteomes" id="UP000002705">
    <property type="component" value="Chromosome 3"/>
</dbReference>
<evidence type="ECO:0000256" key="1">
    <source>
        <dbReference type="SAM" id="MobiDB-lite"/>
    </source>
</evidence>
<reference evidence="2" key="1">
    <citation type="submission" date="2009-01" db="EMBL/GenBank/DDBJ databases">
        <title>Complete sequence of chromosome 3 of Burkholderia sp. 383.</title>
        <authorList>
            <consortium name="US DOE Joint Genome Institute"/>
            <person name="Copeland A."/>
            <person name="Lucas S."/>
            <person name="Lapidus A."/>
            <person name="Barry K."/>
            <person name="Detter J.C."/>
            <person name="Glavina T."/>
            <person name="Hammon N."/>
            <person name="Israni S."/>
            <person name="Pitluck S."/>
            <person name="Chain P."/>
            <person name="Malfatti S."/>
            <person name="Shin M."/>
            <person name="Vergez L."/>
            <person name="Schmutz J."/>
            <person name="Larimer F."/>
            <person name="Land M."/>
            <person name="Kyrpides N."/>
            <person name="Lykidis A."/>
            <person name="Richardson P."/>
        </authorList>
    </citation>
    <scope>NUCLEOTIDE SEQUENCE</scope>
    <source>
        <strain evidence="2">383</strain>
    </source>
</reference>
<gene>
    <name evidence="2" type="ordered locus">Bcep18194_C7355</name>
</gene>
<dbReference type="EMBL" id="CP000150">
    <property type="protein sequence ID" value="ABB06399.1"/>
    <property type="molecule type" value="Genomic_DNA"/>
</dbReference>
<dbReference type="PANTHER" id="PTHR10948">
    <property type="entry name" value="TRANSPOSASE"/>
    <property type="match status" value="1"/>
</dbReference>
<evidence type="ECO:0000313" key="2">
    <source>
        <dbReference type="EMBL" id="ABB06399.1"/>
    </source>
</evidence>
<dbReference type="KEGG" id="bur:Bcep18194_C7355"/>
<dbReference type="AlphaFoldDB" id="Q39MB7"/>
<proteinExistence type="predicted"/>
<dbReference type="InterPro" id="IPR012337">
    <property type="entry name" value="RNaseH-like_sf"/>
</dbReference>
<dbReference type="HOGENOM" id="CLU_035706_10_5_4"/>
<accession>Q39MB7</accession>
<protein>
    <submittedName>
        <fullName evidence="2">Transposase and inactivated derivatives IS30 family-like protein</fullName>
    </submittedName>
</protein>
<dbReference type="SUPFAM" id="SSF53098">
    <property type="entry name" value="Ribonuclease H-like"/>
    <property type="match status" value="1"/>
</dbReference>
<name>Q39MB7_BURL3</name>
<feature type="region of interest" description="Disordered" evidence="1">
    <location>
        <begin position="1"/>
        <end position="20"/>
    </location>
</feature>
<organism evidence="2 3">
    <name type="scientific">Burkholderia lata (strain ATCC 17760 / DSM 23089 / LMG 22485 / NCIMB 9086 / R18194 / 383)</name>
    <dbReference type="NCBI Taxonomy" id="482957"/>
    <lineage>
        <taxon>Bacteria</taxon>
        <taxon>Pseudomonadati</taxon>
        <taxon>Pseudomonadota</taxon>
        <taxon>Betaproteobacteria</taxon>
        <taxon>Burkholderiales</taxon>
        <taxon>Burkholderiaceae</taxon>
        <taxon>Burkholderia</taxon>
        <taxon>Burkholderia cepacia complex</taxon>
    </lineage>
</organism>
<dbReference type="PANTHER" id="PTHR10948:SF23">
    <property type="entry name" value="TRANSPOSASE INSI FOR INSERTION SEQUENCE ELEMENT IS30A-RELATED"/>
    <property type="match status" value="1"/>
</dbReference>